<dbReference type="EMBL" id="UZAE01000134">
    <property type="protein sequence ID" value="VDN96346.1"/>
    <property type="molecule type" value="Genomic_DNA"/>
</dbReference>
<reference evidence="2 3" key="2">
    <citation type="submission" date="2018-11" db="EMBL/GenBank/DDBJ databases">
        <authorList>
            <consortium name="Pathogen Informatics"/>
        </authorList>
    </citation>
    <scope>NUCLEOTIDE SEQUENCE [LARGE SCALE GENOMIC DNA]</scope>
</reference>
<dbReference type="AlphaFoldDB" id="A0A0R3T0W5"/>
<dbReference type="Proteomes" id="UP000278807">
    <property type="component" value="Unassembled WGS sequence"/>
</dbReference>
<gene>
    <name evidence="2" type="ORF">HNAJ_LOCUS487</name>
</gene>
<sequence>MYRTRLLGKTPSQIGSLLSTHMPSMLPTGGNGEDPPDYVSIPKGNDVSPSTPTGQESKILLSLDYVLDTIAWQNSFTDWEIKTPSQIERGNGEVPPVYVTYRRKRRRPTICNLHEEMEKTHLICNLQEEMEKTHLM</sequence>
<accession>A0A0R3T0W5</accession>
<dbReference type="OrthoDB" id="432281at2759"/>
<feature type="region of interest" description="Disordered" evidence="1">
    <location>
        <begin position="1"/>
        <end position="54"/>
    </location>
</feature>
<feature type="compositionally biased region" description="Polar residues" evidence="1">
    <location>
        <begin position="10"/>
        <end position="22"/>
    </location>
</feature>
<keyword evidence="3" id="KW-1185">Reference proteome</keyword>
<evidence type="ECO:0000313" key="3">
    <source>
        <dbReference type="Proteomes" id="UP000278807"/>
    </source>
</evidence>
<dbReference type="WBParaSite" id="HNAJ_0000048601-mRNA-1">
    <property type="protein sequence ID" value="HNAJ_0000048601-mRNA-1"/>
    <property type="gene ID" value="HNAJ_0000048601"/>
</dbReference>
<proteinExistence type="predicted"/>
<organism evidence="4">
    <name type="scientific">Rodentolepis nana</name>
    <name type="common">Dwarf tapeworm</name>
    <name type="synonym">Hymenolepis nana</name>
    <dbReference type="NCBI Taxonomy" id="102285"/>
    <lineage>
        <taxon>Eukaryota</taxon>
        <taxon>Metazoa</taxon>
        <taxon>Spiralia</taxon>
        <taxon>Lophotrochozoa</taxon>
        <taxon>Platyhelminthes</taxon>
        <taxon>Cestoda</taxon>
        <taxon>Eucestoda</taxon>
        <taxon>Cyclophyllidea</taxon>
        <taxon>Hymenolepididae</taxon>
        <taxon>Rodentolepis</taxon>
    </lineage>
</organism>
<name>A0A0R3T0W5_RODNA</name>
<protein>
    <submittedName>
        <fullName evidence="2 4">Uncharacterized protein</fullName>
    </submittedName>
</protein>
<evidence type="ECO:0000256" key="1">
    <source>
        <dbReference type="SAM" id="MobiDB-lite"/>
    </source>
</evidence>
<reference evidence="4" key="1">
    <citation type="submission" date="2017-02" db="UniProtKB">
        <authorList>
            <consortium name="WormBaseParasite"/>
        </authorList>
    </citation>
    <scope>IDENTIFICATION</scope>
</reference>
<evidence type="ECO:0000313" key="4">
    <source>
        <dbReference type="WBParaSite" id="HNAJ_0000048601-mRNA-1"/>
    </source>
</evidence>
<evidence type="ECO:0000313" key="2">
    <source>
        <dbReference type="EMBL" id="VDN96346.1"/>
    </source>
</evidence>